<dbReference type="RefSeq" id="WP_184155072.1">
    <property type="nucleotide sequence ID" value="NZ_JACHKA010000001.1"/>
</dbReference>
<evidence type="ECO:0000313" key="3">
    <source>
        <dbReference type="Proteomes" id="UP001138540"/>
    </source>
</evidence>
<dbReference type="SUPFAM" id="SSF51735">
    <property type="entry name" value="NAD(P)-binding Rossmann-fold domains"/>
    <property type="match status" value="1"/>
</dbReference>
<dbReference type="EC" id="1.6.99.3" evidence="2"/>
<gene>
    <name evidence="2" type="ORF">HNP60_002929</name>
</gene>
<proteinExistence type="predicted"/>
<accession>A0ABR6NI43</accession>
<dbReference type="Gene3D" id="3.40.50.720">
    <property type="entry name" value="NAD(P)-binding Rossmann-like Domain"/>
    <property type="match status" value="1"/>
</dbReference>
<dbReference type="PANTHER" id="PTHR12126:SF11">
    <property type="entry name" value="NADH DEHYDROGENASE [UBIQUINONE] 1 ALPHA SUBCOMPLEX SUBUNIT 9, MITOCHONDRIAL"/>
    <property type="match status" value="1"/>
</dbReference>
<name>A0ABR6NI43_9SPHN</name>
<reference evidence="2 3" key="1">
    <citation type="submission" date="2020-08" db="EMBL/GenBank/DDBJ databases">
        <title>Exploring microbial biodiversity for novel pathways involved in the catabolism of aromatic compounds derived from lignin.</title>
        <authorList>
            <person name="Elkins J."/>
        </authorList>
    </citation>
    <scope>NUCLEOTIDE SEQUENCE [LARGE SCALE GENOMIC DNA]</scope>
    <source>
        <strain evidence="2 3">B1D3A</strain>
    </source>
</reference>
<comment type="caution">
    <text evidence="2">The sequence shown here is derived from an EMBL/GenBank/DDBJ whole genome shotgun (WGS) entry which is preliminary data.</text>
</comment>
<dbReference type="PANTHER" id="PTHR12126">
    <property type="entry name" value="NADH-UBIQUINONE OXIDOREDUCTASE 39 KDA SUBUNIT-RELATED"/>
    <property type="match status" value="1"/>
</dbReference>
<keyword evidence="3" id="KW-1185">Reference proteome</keyword>
<dbReference type="Pfam" id="PF01370">
    <property type="entry name" value="Epimerase"/>
    <property type="match status" value="1"/>
</dbReference>
<dbReference type="GO" id="GO:0016491">
    <property type="term" value="F:oxidoreductase activity"/>
    <property type="evidence" value="ECO:0007669"/>
    <property type="project" value="UniProtKB-KW"/>
</dbReference>
<dbReference type="Proteomes" id="UP001138540">
    <property type="component" value="Unassembled WGS sequence"/>
</dbReference>
<keyword evidence="2" id="KW-0560">Oxidoreductase</keyword>
<protein>
    <submittedName>
        <fullName evidence="2">NADH dehydrogenase</fullName>
        <ecNumber evidence="2">1.6.99.3</ecNumber>
    </submittedName>
</protein>
<evidence type="ECO:0000313" key="2">
    <source>
        <dbReference type="EMBL" id="MBB5986955.1"/>
    </source>
</evidence>
<dbReference type="EMBL" id="JACHKA010000001">
    <property type="protein sequence ID" value="MBB5986955.1"/>
    <property type="molecule type" value="Genomic_DNA"/>
</dbReference>
<dbReference type="InterPro" id="IPR051207">
    <property type="entry name" value="ComplexI_NDUFA9_subunit"/>
</dbReference>
<dbReference type="CDD" id="cd05271">
    <property type="entry name" value="NDUFA9_like_SDR_a"/>
    <property type="match status" value="1"/>
</dbReference>
<organism evidence="2 3">
    <name type="scientific">Sphingobium lignivorans</name>
    <dbReference type="NCBI Taxonomy" id="2735886"/>
    <lineage>
        <taxon>Bacteria</taxon>
        <taxon>Pseudomonadati</taxon>
        <taxon>Pseudomonadota</taxon>
        <taxon>Alphaproteobacteria</taxon>
        <taxon>Sphingomonadales</taxon>
        <taxon>Sphingomonadaceae</taxon>
        <taxon>Sphingobium</taxon>
    </lineage>
</organism>
<sequence>MSATDKPVVLFGGGGFVGRRVAQELLSKGYRVRIAQRMPRQAMAVRSLGNMGQTQLLAVDITKPGQVAAALAGAGAAVNLVGLLKGDMVSAHVIGARNIAEAAAAQGLDALVHVSAIGADPASNSAYGRTKGEGEAAVRAAFPGATIVRPSIMFGQDDGFTNRFAQLIATGSSVPLVRAVPLIRGETRFQPVNVADVARAIAQAVESPETFGGQTFELGGPDVMTLAQINHWIADQIGRKVRFLPMPDGLASALAAMTGWAPGAPITRDQFRMLLHDNVVAADAPGFERFGIKPAPMAALAPAWLTHYRRQGRFGAPVRA</sequence>
<feature type="domain" description="NAD-dependent epimerase/dehydratase" evidence="1">
    <location>
        <begin position="9"/>
        <end position="219"/>
    </location>
</feature>
<dbReference type="InterPro" id="IPR001509">
    <property type="entry name" value="Epimerase_deHydtase"/>
</dbReference>
<evidence type="ECO:0000259" key="1">
    <source>
        <dbReference type="Pfam" id="PF01370"/>
    </source>
</evidence>
<dbReference type="InterPro" id="IPR036291">
    <property type="entry name" value="NAD(P)-bd_dom_sf"/>
</dbReference>